<dbReference type="UniPathway" id="UPA00667"/>
<feature type="disulfide bond" evidence="10">
    <location>
        <begin position="178"/>
        <end position="179"/>
    </location>
</feature>
<dbReference type="Gene3D" id="2.80.10.50">
    <property type="match status" value="1"/>
</dbReference>
<evidence type="ECO:0000256" key="7">
    <source>
        <dbReference type="ARBA" id="ARBA00023295"/>
    </source>
</evidence>
<feature type="active site" description="Nucleophile" evidence="9">
    <location>
        <position position="223"/>
    </location>
</feature>
<dbReference type="InterPro" id="IPR015289">
    <property type="entry name" value="A-L-arabinofuranosidase_B_cat"/>
</dbReference>
<feature type="disulfide bond" evidence="10">
    <location>
        <begin position="23"/>
        <end position="33"/>
    </location>
</feature>
<evidence type="ECO:0000256" key="9">
    <source>
        <dbReference type="PIRSR" id="PIRSR638964-1"/>
    </source>
</evidence>
<keyword evidence="11" id="KW-0964">Secreted</keyword>
<evidence type="ECO:0000256" key="5">
    <source>
        <dbReference type="ARBA" id="ARBA00022801"/>
    </source>
</evidence>
<dbReference type="FunFam" id="2.80.10.50:FF:000059">
    <property type="entry name" value="Probable alpha-L-arabinofuranosidase B"/>
    <property type="match status" value="1"/>
</dbReference>
<keyword evidence="11" id="KW-0119">Carbohydrate metabolism</keyword>
<dbReference type="EMBL" id="BLKC01000132">
    <property type="protein sequence ID" value="GFF56117.1"/>
    <property type="molecule type" value="Genomic_DNA"/>
</dbReference>
<dbReference type="Proteomes" id="UP000465221">
    <property type="component" value="Unassembled WGS sequence"/>
</dbReference>
<feature type="domain" description="Alpha-L-arabinofuranosidase B arabinose-binding" evidence="12">
    <location>
        <begin position="355"/>
        <end position="495"/>
    </location>
</feature>
<keyword evidence="10" id="KW-1015">Disulfide bond</keyword>
<dbReference type="GO" id="GO:0046556">
    <property type="term" value="F:alpha-L-arabinofuranosidase activity"/>
    <property type="evidence" value="ECO:0007669"/>
    <property type="project" value="UniProtKB-UniRule"/>
</dbReference>
<feature type="domain" description="Alpha-L-arabinofuranosidase B catalytic" evidence="13">
    <location>
        <begin position="22"/>
        <end position="336"/>
    </location>
</feature>
<dbReference type="InterPro" id="IPR007934">
    <property type="entry name" value="AbfB_ABD"/>
</dbReference>
<evidence type="ECO:0000313" key="15">
    <source>
        <dbReference type="Proteomes" id="UP000465221"/>
    </source>
</evidence>
<dbReference type="Gene3D" id="2.60.120.200">
    <property type="match status" value="1"/>
</dbReference>
<keyword evidence="7 11" id="KW-0326">Glycosidase</keyword>
<gene>
    <name evidence="14" type="ORF">IFM46972_10433</name>
</gene>
<proteinExistence type="inferred from homology"/>
<evidence type="ECO:0000259" key="12">
    <source>
        <dbReference type="Pfam" id="PF05270"/>
    </source>
</evidence>
<dbReference type="SUPFAM" id="SSF110221">
    <property type="entry name" value="AbfB domain"/>
    <property type="match status" value="1"/>
</dbReference>
<keyword evidence="6" id="KW-0325">Glycoprotein</keyword>
<evidence type="ECO:0000256" key="4">
    <source>
        <dbReference type="ARBA" id="ARBA00022729"/>
    </source>
</evidence>
<dbReference type="EC" id="3.2.1.55" evidence="11"/>
<dbReference type="InterPro" id="IPR038964">
    <property type="entry name" value="ABFB"/>
</dbReference>
<feature type="active site" description="Proton donor" evidence="9">
    <location>
        <position position="299"/>
    </location>
</feature>
<keyword evidence="11" id="KW-0858">Xylan degradation</keyword>
<dbReference type="CDD" id="cd23399">
    <property type="entry name" value="beta-trefoil_ABD_ABFB"/>
    <property type="match status" value="1"/>
</dbReference>
<evidence type="ECO:0000256" key="10">
    <source>
        <dbReference type="PIRSR" id="PIRSR638964-3"/>
    </source>
</evidence>
<keyword evidence="11" id="KW-0624">Polysaccharide degradation</keyword>
<dbReference type="GO" id="GO:0045493">
    <property type="term" value="P:xylan catabolic process"/>
    <property type="evidence" value="ECO:0007669"/>
    <property type="project" value="UniProtKB-KW"/>
</dbReference>
<feature type="chain" id="PRO_5034726767" description="Alpha-L-arabinofuranosidase" evidence="11">
    <location>
        <begin position="21"/>
        <end position="501"/>
    </location>
</feature>
<dbReference type="GO" id="GO:0031222">
    <property type="term" value="P:arabinan catabolic process"/>
    <property type="evidence" value="ECO:0007669"/>
    <property type="project" value="UniProtKB-UniRule"/>
</dbReference>
<dbReference type="PANTHER" id="PTHR39447">
    <property type="entry name" value="ALPHA-L-ARABINOFURANOSIDASE B"/>
    <property type="match status" value="1"/>
</dbReference>
<evidence type="ECO:0000256" key="11">
    <source>
        <dbReference type="RuleBase" id="RU367111"/>
    </source>
</evidence>
<name>A0A8H3XPG8_9EURO</name>
<dbReference type="SUPFAM" id="SSF49899">
    <property type="entry name" value="Concanavalin A-like lectins/glucanases"/>
    <property type="match status" value="1"/>
</dbReference>
<protein>
    <recommendedName>
        <fullName evidence="11">Alpha-L-arabinofuranosidase</fullName>
        <ecNumber evidence="11">3.2.1.55</ecNumber>
    </recommendedName>
</protein>
<sequence length="501" mass="52836">MFPRRAFSLGLVAMGSVVLAGPCDIYANGGFPCVAAHSTTRALYSAYTSALYQVIRGSDGARIDISPLSAGGVADANAQDTFCTNTTCLISIIYDQSGTGNHLYQAPPGYFSGPDVDGYDNMASAIGAPVTLNGQKAYGVFISPGTGYRNNNATGLATGDEAEGMYAVLDGTHYNDACCFDYGNAETSGHDTGNGHMEAIYYGNCDVWGTGSGSGPWIMADLENGLFSGESDGYNSGDPSISYRFVTTIIKGGQNQWAIRGANAMSGSLSTYYEGARPEVDGYNPMSKEGALVLGIGGDNSNGAQGTFYEGVITSGYPDDDTEAKVQADIVDAGYATTSLTSGPELIVNTTISLQVTTSGYTDRYLAHTGSTVNTQVVSVYSNTTTQQQASWRVRTGLGNSDCFSFESVDTPGSYIRHSGFELYLSAIEDAQRFYEDATFCPMTALSGSGNSVRSWSYPTRFIRHFNNVGYIASNGGVQTFDAAKSFNADASWLVVSGFAS</sequence>
<feature type="signal peptide" evidence="11">
    <location>
        <begin position="1"/>
        <end position="20"/>
    </location>
</feature>
<keyword evidence="4 11" id="KW-0732">Signal</keyword>
<dbReference type="GO" id="GO:0045490">
    <property type="term" value="P:pectin catabolic process"/>
    <property type="evidence" value="ECO:0007669"/>
    <property type="project" value="TreeGrafter"/>
</dbReference>
<comment type="similarity">
    <text evidence="3 11">Belongs to the glycosyl hydrolase 54 family.</text>
</comment>
<evidence type="ECO:0000256" key="6">
    <source>
        <dbReference type="ARBA" id="ARBA00023180"/>
    </source>
</evidence>
<dbReference type="FunFam" id="2.60.120.200:FF:000131">
    <property type="entry name" value="Probable alpha-L-arabinofuranosidase B"/>
    <property type="match status" value="1"/>
</dbReference>
<dbReference type="AlphaFoldDB" id="A0A8H3XPG8"/>
<comment type="catalytic activity">
    <reaction evidence="1 11">
        <text>Hydrolysis of terminal non-reducing alpha-L-arabinofuranoside residues in alpha-L-arabinosides.</text>
        <dbReference type="EC" id="3.2.1.55"/>
    </reaction>
</comment>
<dbReference type="Pfam" id="PF05270">
    <property type="entry name" value="AbfB"/>
    <property type="match status" value="1"/>
</dbReference>
<dbReference type="InterPro" id="IPR013320">
    <property type="entry name" value="ConA-like_dom_sf"/>
</dbReference>
<feature type="disulfide bond" evidence="10">
    <location>
        <begin position="403"/>
        <end position="441"/>
    </location>
</feature>
<accession>A0A8H3XPG8</accession>
<keyword evidence="5 11" id="KW-0378">Hydrolase</keyword>
<comment type="caution">
    <text evidence="14">The sequence shown here is derived from an EMBL/GenBank/DDBJ whole genome shotgun (WGS) entry which is preliminary data.</text>
</comment>
<dbReference type="GO" id="GO:0046373">
    <property type="term" value="P:L-arabinose metabolic process"/>
    <property type="evidence" value="ECO:0007669"/>
    <property type="project" value="UniProtKB-UniRule"/>
</dbReference>
<comment type="subcellular location">
    <subcellularLocation>
        <location evidence="11">Secreted</location>
    </subcellularLocation>
</comment>
<evidence type="ECO:0000256" key="2">
    <source>
        <dbReference type="ARBA" id="ARBA00004834"/>
    </source>
</evidence>
<comment type="pathway">
    <text evidence="2 11">Glycan metabolism; L-arabinan degradation.</text>
</comment>
<evidence type="ECO:0000256" key="3">
    <source>
        <dbReference type="ARBA" id="ARBA00006963"/>
    </source>
</evidence>
<comment type="function">
    <text evidence="8">Alpha-L-arabinofuranosidase involved in the degradation of arabinoxylan, a major component of plant hemicellulose. Able to hydrolyze 1,5-, 1,3- and 1,2-alpha-linkages not only in L-arabinofuranosyl oligosaccharides, but also in polysaccharides containing terminal non-reducing L-arabinofuranoses in side chains, like L-arabinan, arabinogalactan and arabinoxylan.</text>
</comment>
<dbReference type="PANTHER" id="PTHR39447:SF2">
    <property type="entry name" value="ALPHA-L-ARABINOFURANOSIDASE B"/>
    <property type="match status" value="1"/>
</dbReference>
<reference evidence="14 15" key="1">
    <citation type="submission" date="2020-01" db="EMBL/GenBank/DDBJ databases">
        <title>Draft genome sequence of Aspergillus udagawae IFM 46972.</title>
        <authorList>
            <person name="Takahashi H."/>
            <person name="Yaguchi T."/>
        </authorList>
    </citation>
    <scope>NUCLEOTIDE SEQUENCE [LARGE SCALE GENOMIC DNA]</scope>
    <source>
        <strain evidence="14 15">IFM 46972</strain>
    </source>
</reference>
<organism evidence="14 15">
    <name type="scientific">Aspergillus udagawae</name>
    <dbReference type="NCBI Taxonomy" id="91492"/>
    <lineage>
        <taxon>Eukaryota</taxon>
        <taxon>Fungi</taxon>
        <taxon>Dikarya</taxon>
        <taxon>Ascomycota</taxon>
        <taxon>Pezizomycotina</taxon>
        <taxon>Eurotiomycetes</taxon>
        <taxon>Eurotiomycetidae</taxon>
        <taxon>Eurotiales</taxon>
        <taxon>Aspergillaceae</taxon>
        <taxon>Aspergillus</taxon>
        <taxon>Aspergillus subgen. Fumigati</taxon>
    </lineage>
</organism>
<evidence type="ECO:0000259" key="13">
    <source>
        <dbReference type="Pfam" id="PF09206"/>
    </source>
</evidence>
<evidence type="ECO:0000256" key="1">
    <source>
        <dbReference type="ARBA" id="ARBA00001462"/>
    </source>
</evidence>
<dbReference type="Pfam" id="PF09206">
    <property type="entry name" value="ArabFuran-catal"/>
    <property type="match status" value="1"/>
</dbReference>
<evidence type="ECO:0000256" key="8">
    <source>
        <dbReference type="ARBA" id="ARBA00056303"/>
    </source>
</evidence>
<feature type="disulfide bond" evidence="10">
    <location>
        <begin position="83"/>
        <end position="88"/>
    </location>
</feature>
<dbReference type="InterPro" id="IPR036195">
    <property type="entry name" value="AbfB_ABD_sf"/>
</dbReference>
<evidence type="ECO:0000313" key="14">
    <source>
        <dbReference type="EMBL" id="GFF56117.1"/>
    </source>
</evidence>
<dbReference type="GO" id="GO:0005576">
    <property type="term" value="C:extracellular region"/>
    <property type="evidence" value="ECO:0007669"/>
    <property type="project" value="UniProtKB-SubCell"/>
</dbReference>